<gene>
    <name evidence="3" type="ORF">SAMN04487962_12137</name>
</gene>
<dbReference type="PANTHER" id="PTHR30041:SF8">
    <property type="entry name" value="PROTEIN YFFB"/>
    <property type="match status" value="1"/>
</dbReference>
<evidence type="ECO:0000256" key="2">
    <source>
        <dbReference type="PROSITE-ProRule" id="PRU01282"/>
    </source>
</evidence>
<dbReference type="OrthoDB" id="9803749at2"/>
<reference evidence="4" key="1">
    <citation type="submission" date="2016-10" db="EMBL/GenBank/DDBJ databases">
        <authorList>
            <person name="Varghese N."/>
            <person name="Submissions S."/>
        </authorList>
    </citation>
    <scope>NUCLEOTIDE SEQUENCE [LARGE SCALE GENOMIC DNA]</scope>
    <source>
        <strain evidence="4">CGMCC 1.6489</strain>
    </source>
</reference>
<evidence type="ECO:0000313" key="4">
    <source>
        <dbReference type="Proteomes" id="UP000198762"/>
    </source>
</evidence>
<protein>
    <submittedName>
        <fullName evidence="3">Arsenate reductase</fullName>
    </submittedName>
</protein>
<dbReference type="RefSeq" id="WP_091854159.1">
    <property type="nucleotide sequence ID" value="NZ_FOHZ01000021.1"/>
</dbReference>
<proteinExistence type="inferred from homology"/>
<dbReference type="PROSITE" id="PS51353">
    <property type="entry name" value="ARSC"/>
    <property type="match status" value="1"/>
</dbReference>
<dbReference type="AlphaFoldDB" id="A0A1I0GX10"/>
<dbReference type="PANTHER" id="PTHR30041">
    <property type="entry name" value="ARSENATE REDUCTASE"/>
    <property type="match status" value="1"/>
</dbReference>
<dbReference type="CDD" id="cd03035">
    <property type="entry name" value="ArsC_Yffb"/>
    <property type="match status" value="1"/>
</dbReference>
<dbReference type="InterPro" id="IPR036249">
    <property type="entry name" value="Thioredoxin-like_sf"/>
</dbReference>
<accession>A0A1I0GX10</accession>
<sequence>MKLYGIKNCDTVKKARKWLDDNGIAYDFHDFKKDGLDETLLSRWEQAIGWEALINKRGTTWRKLPEELRDTIGAQTAHEIMLDNPSIIKRPVVESGDQVSVGFNAEEWATRFKK</sequence>
<organism evidence="3 4">
    <name type="scientific">Marinobacter segnicrescens</name>
    <dbReference type="NCBI Taxonomy" id="430453"/>
    <lineage>
        <taxon>Bacteria</taxon>
        <taxon>Pseudomonadati</taxon>
        <taxon>Pseudomonadota</taxon>
        <taxon>Gammaproteobacteria</taxon>
        <taxon>Pseudomonadales</taxon>
        <taxon>Marinobacteraceae</taxon>
        <taxon>Marinobacter</taxon>
    </lineage>
</organism>
<dbReference type="NCBIfam" id="TIGR01617">
    <property type="entry name" value="arsC_related"/>
    <property type="match status" value="1"/>
</dbReference>
<dbReference type="InterPro" id="IPR006660">
    <property type="entry name" value="Arsenate_reductase-like"/>
</dbReference>
<dbReference type="Proteomes" id="UP000198762">
    <property type="component" value="Unassembled WGS sequence"/>
</dbReference>
<name>A0A1I0GX10_9GAMM</name>
<dbReference type="SUPFAM" id="SSF52833">
    <property type="entry name" value="Thioredoxin-like"/>
    <property type="match status" value="1"/>
</dbReference>
<comment type="similarity">
    <text evidence="1 2">Belongs to the ArsC family.</text>
</comment>
<keyword evidence="4" id="KW-1185">Reference proteome</keyword>
<dbReference type="Gene3D" id="3.40.30.10">
    <property type="entry name" value="Glutaredoxin"/>
    <property type="match status" value="1"/>
</dbReference>
<dbReference type="InterPro" id="IPR006504">
    <property type="entry name" value="Tscrpt_reg_Spx/MgsR"/>
</dbReference>
<dbReference type="Pfam" id="PF03960">
    <property type="entry name" value="ArsC"/>
    <property type="match status" value="1"/>
</dbReference>
<dbReference type="EMBL" id="FOHZ01000021">
    <property type="protein sequence ID" value="SET75786.1"/>
    <property type="molecule type" value="Genomic_DNA"/>
</dbReference>
<dbReference type="STRING" id="430453.SAMN04487962_12137"/>
<evidence type="ECO:0000256" key="1">
    <source>
        <dbReference type="ARBA" id="ARBA00007198"/>
    </source>
</evidence>
<evidence type="ECO:0000313" key="3">
    <source>
        <dbReference type="EMBL" id="SET75786.1"/>
    </source>
</evidence>
<dbReference type="NCBIfam" id="NF008107">
    <property type="entry name" value="PRK10853.1"/>
    <property type="match status" value="1"/>
</dbReference>